<protein>
    <submittedName>
        <fullName evidence="1">Uncharacterized protein</fullName>
    </submittedName>
</protein>
<name>A0A193FWZ8_9BORD</name>
<proteinExistence type="predicted"/>
<dbReference type="Proteomes" id="UP000092213">
    <property type="component" value="Chromosome"/>
</dbReference>
<evidence type="ECO:0000313" key="2">
    <source>
        <dbReference type="Proteomes" id="UP000092213"/>
    </source>
</evidence>
<organism evidence="1 2">
    <name type="scientific">Bordetella bronchialis</name>
    <dbReference type="NCBI Taxonomy" id="463025"/>
    <lineage>
        <taxon>Bacteria</taxon>
        <taxon>Pseudomonadati</taxon>
        <taxon>Pseudomonadota</taxon>
        <taxon>Betaproteobacteria</taxon>
        <taxon>Burkholderiales</taxon>
        <taxon>Alcaligenaceae</taxon>
        <taxon>Bordetella</taxon>
    </lineage>
</organism>
<dbReference type="EMBL" id="CP016171">
    <property type="protein sequence ID" value="ANN71706.1"/>
    <property type="molecule type" value="Genomic_DNA"/>
</dbReference>
<reference evidence="1 2" key="1">
    <citation type="submission" date="2016-06" db="EMBL/GenBank/DDBJ databases">
        <title>Complete genome sequences of Bordetella bronchialis and Bordetella flabilis.</title>
        <authorList>
            <person name="LiPuma J.J."/>
            <person name="Spilker T."/>
        </authorList>
    </citation>
    <scope>NUCLEOTIDE SEQUENCE [LARGE SCALE GENOMIC DNA]</scope>
    <source>
        <strain evidence="1 2">AU17976</strain>
    </source>
</reference>
<accession>A0A193FWZ8</accession>
<evidence type="ECO:0000313" key="1">
    <source>
        <dbReference type="EMBL" id="ANN71706.1"/>
    </source>
</evidence>
<dbReference type="AlphaFoldDB" id="A0A193FWZ8"/>
<dbReference type="RefSeq" id="WP_066669274.1">
    <property type="nucleotide sequence ID" value="NZ_CP016171.1"/>
</dbReference>
<gene>
    <name evidence="1" type="ORF">BAU08_10505</name>
</gene>
<sequence length="221" mass="25051">MNHEQSFADNFNDFMREVSLAQGHTYHRFSLDGQDRDTAGDYLISDSMRFALIEFKYTNSEIVRENRKPRRRQLCRLLACSADMRRTHDACHFISWTDPNSLTGLINVYRHEVCNRAVLGSERGIESEVAATEQRSPLDEFASAFFYGESASASLEEMESYLAWVMGETSGSAAGNVELIGREPGSRQFVQVKLESIADAHAWMQRHRMPPQAPSYSSPSP</sequence>